<feature type="domain" description="4Fe-4S ferredoxin-type" evidence="9">
    <location>
        <begin position="182"/>
        <end position="213"/>
    </location>
</feature>
<dbReference type="EMBL" id="JADKBR010000019">
    <property type="protein sequence ID" value="MBK8891871.1"/>
    <property type="molecule type" value="Genomic_DNA"/>
</dbReference>
<evidence type="ECO:0000256" key="4">
    <source>
        <dbReference type="ARBA" id="ARBA00022737"/>
    </source>
</evidence>
<evidence type="ECO:0000256" key="7">
    <source>
        <dbReference type="ARBA" id="ARBA00023014"/>
    </source>
</evidence>
<evidence type="ECO:0000256" key="8">
    <source>
        <dbReference type="SAM" id="MobiDB-lite"/>
    </source>
</evidence>
<keyword evidence="5" id="KW-0249">Electron transport</keyword>
<dbReference type="InterPro" id="IPR017896">
    <property type="entry name" value="4Fe4S_Fe-S-bd"/>
</dbReference>
<sequence length="293" mass="31529">MKTTDGRFSKKAASRRQFLFDTARMACGVGMLGLGLGLYAKQSKALPALALRPPGALAEDDFLGACIRCGLCVRDCPYEILELARPETPVATGTPYFTARDIPCEMCEDIPCVKACPTQALDHELTDINKARMGIAVLIDHETCLNFLGLRCDVCYRICPVIDKAITLELVPNQRTGRHAMFLPTVHSEHCTGCGKCEKSCVLEEAAIRVLPPKLAKGQLGKHYRVGWEEQKKAGHSLIEDRNIIDLPDRLPEGASLPGHYDPASGQTAPSRGLVGAEGGLVPGTPPGLGGKP</sequence>
<keyword evidence="6" id="KW-0408">Iron</keyword>
<keyword evidence="1" id="KW-0813">Transport</keyword>
<dbReference type="Proteomes" id="UP000808146">
    <property type="component" value="Unassembled WGS sequence"/>
</dbReference>
<keyword evidence="3" id="KW-0479">Metal-binding</keyword>
<comment type="caution">
    <text evidence="10">The sequence shown here is derived from an EMBL/GenBank/DDBJ whole genome shotgun (WGS) entry which is preliminary data.</text>
</comment>
<evidence type="ECO:0000256" key="5">
    <source>
        <dbReference type="ARBA" id="ARBA00022982"/>
    </source>
</evidence>
<evidence type="ECO:0000313" key="11">
    <source>
        <dbReference type="Proteomes" id="UP000808146"/>
    </source>
</evidence>
<feature type="domain" description="4Fe-4S ferredoxin-type" evidence="9">
    <location>
        <begin position="93"/>
        <end position="126"/>
    </location>
</feature>
<keyword evidence="7" id="KW-0411">Iron-sulfur</keyword>
<dbReference type="NCBIfam" id="TIGR00397">
    <property type="entry name" value="mauM_napG"/>
    <property type="match status" value="1"/>
</dbReference>
<dbReference type="NCBIfam" id="NF007012">
    <property type="entry name" value="PRK09476.1"/>
    <property type="match status" value="1"/>
</dbReference>
<evidence type="ECO:0000256" key="3">
    <source>
        <dbReference type="ARBA" id="ARBA00022723"/>
    </source>
</evidence>
<name>A0A9D7LQD7_9RHOO</name>
<dbReference type="AlphaFoldDB" id="A0A9D7LQD7"/>
<evidence type="ECO:0000259" key="9">
    <source>
        <dbReference type="PROSITE" id="PS51379"/>
    </source>
</evidence>
<dbReference type="PROSITE" id="PS00198">
    <property type="entry name" value="4FE4S_FER_1"/>
    <property type="match status" value="1"/>
</dbReference>
<dbReference type="Pfam" id="PF12800">
    <property type="entry name" value="Fer4_4"/>
    <property type="match status" value="1"/>
</dbReference>
<evidence type="ECO:0000256" key="1">
    <source>
        <dbReference type="ARBA" id="ARBA00022448"/>
    </source>
</evidence>
<dbReference type="GO" id="GO:0046872">
    <property type="term" value="F:metal ion binding"/>
    <property type="evidence" value="ECO:0007669"/>
    <property type="project" value="UniProtKB-KW"/>
</dbReference>
<evidence type="ECO:0000313" key="10">
    <source>
        <dbReference type="EMBL" id="MBK8891871.1"/>
    </source>
</evidence>
<feature type="compositionally biased region" description="Gly residues" evidence="8">
    <location>
        <begin position="276"/>
        <end position="293"/>
    </location>
</feature>
<keyword evidence="2" id="KW-0004">4Fe-4S</keyword>
<dbReference type="InterPro" id="IPR017900">
    <property type="entry name" value="4Fe4S_Fe_S_CS"/>
</dbReference>
<organism evidence="10 11">
    <name type="scientific">Candidatus Dechloromonas phosphorivorans</name>
    <dbReference type="NCBI Taxonomy" id="2899244"/>
    <lineage>
        <taxon>Bacteria</taxon>
        <taxon>Pseudomonadati</taxon>
        <taxon>Pseudomonadota</taxon>
        <taxon>Betaproteobacteria</taxon>
        <taxon>Rhodocyclales</taxon>
        <taxon>Azonexaceae</taxon>
        <taxon>Dechloromonas</taxon>
    </lineage>
</organism>
<protein>
    <submittedName>
        <fullName evidence="10">Ferredoxin-type protein NapG</fullName>
    </submittedName>
</protein>
<dbReference type="Gene3D" id="3.30.70.20">
    <property type="match status" value="2"/>
</dbReference>
<dbReference type="GO" id="GO:0051539">
    <property type="term" value="F:4 iron, 4 sulfur cluster binding"/>
    <property type="evidence" value="ECO:0007669"/>
    <property type="project" value="UniProtKB-KW"/>
</dbReference>
<feature type="domain" description="4Fe-4S ferredoxin-type" evidence="9">
    <location>
        <begin position="55"/>
        <end position="86"/>
    </location>
</feature>
<feature type="region of interest" description="Disordered" evidence="8">
    <location>
        <begin position="255"/>
        <end position="293"/>
    </location>
</feature>
<proteinExistence type="predicted"/>
<gene>
    <name evidence="10" type="primary">napG</name>
    <name evidence="10" type="ORF">IPN75_16550</name>
</gene>
<accession>A0A9D7LQD7</accession>
<evidence type="ECO:0000256" key="2">
    <source>
        <dbReference type="ARBA" id="ARBA00022485"/>
    </source>
</evidence>
<evidence type="ECO:0000256" key="6">
    <source>
        <dbReference type="ARBA" id="ARBA00023004"/>
    </source>
</evidence>
<reference evidence="10" key="1">
    <citation type="submission" date="2020-10" db="EMBL/GenBank/DDBJ databases">
        <title>Connecting structure to function with the recovery of over 1000 high-quality activated sludge metagenome-assembled genomes encoding full-length rRNA genes using long-read sequencing.</title>
        <authorList>
            <person name="Singleton C.M."/>
            <person name="Petriglieri F."/>
            <person name="Kristensen J.M."/>
            <person name="Kirkegaard R.H."/>
            <person name="Michaelsen T.Y."/>
            <person name="Andersen M.H."/>
            <person name="Karst S.M."/>
            <person name="Dueholm M.S."/>
            <person name="Nielsen P.H."/>
            <person name="Albertsen M."/>
        </authorList>
    </citation>
    <scope>NUCLEOTIDE SEQUENCE</scope>
    <source>
        <strain evidence="10">OdNE_18-Q3-R46-58_BAT3C.305</strain>
    </source>
</reference>
<dbReference type="CDD" id="cd16373">
    <property type="entry name" value="DMSOR_beta_like"/>
    <property type="match status" value="1"/>
</dbReference>
<dbReference type="SUPFAM" id="SSF54862">
    <property type="entry name" value="4Fe-4S ferredoxins"/>
    <property type="match status" value="1"/>
</dbReference>
<dbReference type="InterPro" id="IPR004494">
    <property type="entry name" value="MauM_NapG"/>
</dbReference>
<keyword evidence="4" id="KW-0677">Repeat</keyword>
<dbReference type="PROSITE" id="PS51379">
    <property type="entry name" value="4FE4S_FER_2"/>
    <property type="match status" value="3"/>
</dbReference>
<dbReference type="Pfam" id="PF12838">
    <property type="entry name" value="Fer4_7"/>
    <property type="match status" value="1"/>
</dbReference>